<dbReference type="AlphaFoldDB" id="A0A518HAS3"/>
<keyword evidence="9 12" id="KW-1133">Transmembrane helix</keyword>
<dbReference type="Pfam" id="PF02163">
    <property type="entry name" value="Peptidase_M50"/>
    <property type="match status" value="1"/>
</dbReference>
<gene>
    <name evidence="14" type="ORF">ElP_58900</name>
</gene>
<dbReference type="RefSeq" id="WP_145276090.1">
    <property type="nucleotide sequence ID" value="NZ_CP036426.1"/>
</dbReference>
<protein>
    <submittedName>
        <fullName evidence="14">Peptidase family M50</fullName>
    </submittedName>
</protein>
<evidence type="ECO:0000256" key="12">
    <source>
        <dbReference type="SAM" id="Phobius"/>
    </source>
</evidence>
<feature type="transmembrane region" description="Helical" evidence="12">
    <location>
        <begin position="12"/>
        <end position="36"/>
    </location>
</feature>
<evidence type="ECO:0000313" key="15">
    <source>
        <dbReference type="Proteomes" id="UP000317835"/>
    </source>
</evidence>
<evidence type="ECO:0000256" key="10">
    <source>
        <dbReference type="ARBA" id="ARBA00023049"/>
    </source>
</evidence>
<evidence type="ECO:0000256" key="1">
    <source>
        <dbReference type="ARBA" id="ARBA00001947"/>
    </source>
</evidence>
<dbReference type="KEGG" id="tpla:ElP_58900"/>
<organism evidence="14 15">
    <name type="scientific">Tautonia plasticadhaerens</name>
    <dbReference type="NCBI Taxonomy" id="2527974"/>
    <lineage>
        <taxon>Bacteria</taxon>
        <taxon>Pseudomonadati</taxon>
        <taxon>Planctomycetota</taxon>
        <taxon>Planctomycetia</taxon>
        <taxon>Isosphaerales</taxon>
        <taxon>Isosphaeraceae</taxon>
        <taxon>Tautonia</taxon>
    </lineage>
</organism>
<name>A0A518HAS3_9BACT</name>
<sequence>MLAQPNPTPYDLRFPLLGVPIRIHPGFWILALWFGFDQRDPKWTLVVTLVLLLSILWHEMGHAMASKWQRLRPSVVLYWMGGLCYSERGRLPLGGRLAVILGGPGAGFVLALLTAAVGYAAAGMTIADDLALFGLGSGDAGAAWDKLGGVYLIGFYSNMLYINVGWTIINLLPVWSLDGGQFLGELLTRRDRYRGMLRTHQVGMVTAGAVAALAAYSERYFPAVLFALFAFSNYQGYQALRAGFRASFDDPSDWWKQGR</sequence>
<evidence type="ECO:0000256" key="7">
    <source>
        <dbReference type="ARBA" id="ARBA00022801"/>
    </source>
</evidence>
<feature type="domain" description="Peptidase M50" evidence="13">
    <location>
        <begin position="48"/>
        <end position="206"/>
    </location>
</feature>
<evidence type="ECO:0000256" key="6">
    <source>
        <dbReference type="ARBA" id="ARBA00022723"/>
    </source>
</evidence>
<reference evidence="14 15" key="1">
    <citation type="submission" date="2019-02" db="EMBL/GenBank/DDBJ databases">
        <title>Deep-cultivation of Planctomycetes and their phenomic and genomic characterization uncovers novel biology.</title>
        <authorList>
            <person name="Wiegand S."/>
            <person name="Jogler M."/>
            <person name="Boedeker C."/>
            <person name="Pinto D."/>
            <person name="Vollmers J."/>
            <person name="Rivas-Marin E."/>
            <person name="Kohn T."/>
            <person name="Peeters S.H."/>
            <person name="Heuer A."/>
            <person name="Rast P."/>
            <person name="Oberbeckmann S."/>
            <person name="Bunk B."/>
            <person name="Jeske O."/>
            <person name="Meyerdierks A."/>
            <person name="Storesund J.E."/>
            <person name="Kallscheuer N."/>
            <person name="Luecker S."/>
            <person name="Lage O.M."/>
            <person name="Pohl T."/>
            <person name="Merkel B.J."/>
            <person name="Hornburger P."/>
            <person name="Mueller R.-W."/>
            <person name="Bruemmer F."/>
            <person name="Labrenz M."/>
            <person name="Spormann A.M."/>
            <person name="Op den Camp H."/>
            <person name="Overmann J."/>
            <person name="Amann R."/>
            <person name="Jetten M.S.M."/>
            <person name="Mascher T."/>
            <person name="Medema M.H."/>
            <person name="Devos D.P."/>
            <person name="Kaster A.-K."/>
            <person name="Ovreas L."/>
            <person name="Rohde M."/>
            <person name="Galperin M.Y."/>
            <person name="Jogler C."/>
        </authorList>
    </citation>
    <scope>NUCLEOTIDE SEQUENCE [LARGE SCALE GENOMIC DNA]</scope>
    <source>
        <strain evidence="14 15">ElP</strain>
    </source>
</reference>
<dbReference type="GO" id="GO:0016020">
    <property type="term" value="C:membrane"/>
    <property type="evidence" value="ECO:0007669"/>
    <property type="project" value="UniProtKB-SubCell"/>
</dbReference>
<dbReference type="PANTHER" id="PTHR39188">
    <property type="entry name" value="MEMBRANE-ASSOCIATED ZINC METALLOPROTEASE M50B"/>
    <property type="match status" value="1"/>
</dbReference>
<keyword evidence="4" id="KW-0645">Protease</keyword>
<keyword evidence="7" id="KW-0378">Hydrolase</keyword>
<comment type="subcellular location">
    <subcellularLocation>
        <location evidence="2">Membrane</location>
        <topology evidence="2">Multi-pass membrane protein</topology>
    </subcellularLocation>
</comment>
<dbReference type="EMBL" id="CP036426">
    <property type="protein sequence ID" value="QDV37943.1"/>
    <property type="molecule type" value="Genomic_DNA"/>
</dbReference>
<feature type="transmembrane region" description="Helical" evidence="12">
    <location>
        <begin position="42"/>
        <end position="60"/>
    </location>
</feature>
<keyword evidence="5 12" id="KW-0812">Transmembrane</keyword>
<evidence type="ECO:0000256" key="9">
    <source>
        <dbReference type="ARBA" id="ARBA00022989"/>
    </source>
</evidence>
<feature type="transmembrane region" description="Helical" evidence="12">
    <location>
        <begin position="97"/>
        <end position="122"/>
    </location>
</feature>
<evidence type="ECO:0000256" key="8">
    <source>
        <dbReference type="ARBA" id="ARBA00022833"/>
    </source>
</evidence>
<feature type="transmembrane region" description="Helical" evidence="12">
    <location>
        <begin position="153"/>
        <end position="175"/>
    </location>
</feature>
<dbReference type="PANTHER" id="PTHR39188:SF3">
    <property type="entry name" value="STAGE IV SPORULATION PROTEIN FB"/>
    <property type="match status" value="1"/>
</dbReference>
<dbReference type="GO" id="GO:0006508">
    <property type="term" value="P:proteolysis"/>
    <property type="evidence" value="ECO:0007669"/>
    <property type="project" value="UniProtKB-KW"/>
</dbReference>
<keyword evidence="6" id="KW-0479">Metal-binding</keyword>
<accession>A0A518HAS3</accession>
<evidence type="ECO:0000256" key="2">
    <source>
        <dbReference type="ARBA" id="ARBA00004141"/>
    </source>
</evidence>
<dbReference type="GO" id="GO:0046872">
    <property type="term" value="F:metal ion binding"/>
    <property type="evidence" value="ECO:0007669"/>
    <property type="project" value="UniProtKB-KW"/>
</dbReference>
<evidence type="ECO:0000256" key="5">
    <source>
        <dbReference type="ARBA" id="ARBA00022692"/>
    </source>
</evidence>
<evidence type="ECO:0000259" key="13">
    <source>
        <dbReference type="Pfam" id="PF02163"/>
    </source>
</evidence>
<keyword evidence="10" id="KW-0482">Metalloprotease</keyword>
<evidence type="ECO:0000313" key="14">
    <source>
        <dbReference type="EMBL" id="QDV37943.1"/>
    </source>
</evidence>
<keyword evidence="11 12" id="KW-0472">Membrane</keyword>
<dbReference type="GO" id="GO:0008237">
    <property type="term" value="F:metallopeptidase activity"/>
    <property type="evidence" value="ECO:0007669"/>
    <property type="project" value="UniProtKB-KW"/>
</dbReference>
<feature type="transmembrane region" description="Helical" evidence="12">
    <location>
        <begin position="220"/>
        <end position="237"/>
    </location>
</feature>
<dbReference type="InterPro" id="IPR008915">
    <property type="entry name" value="Peptidase_M50"/>
</dbReference>
<evidence type="ECO:0000256" key="4">
    <source>
        <dbReference type="ARBA" id="ARBA00022670"/>
    </source>
</evidence>
<proteinExistence type="inferred from homology"/>
<comment type="cofactor">
    <cofactor evidence="1">
        <name>Zn(2+)</name>
        <dbReference type="ChEBI" id="CHEBI:29105"/>
    </cofactor>
</comment>
<dbReference type="OrthoDB" id="166377at2"/>
<keyword evidence="15" id="KW-1185">Reference proteome</keyword>
<evidence type="ECO:0000256" key="3">
    <source>
        <dbReference type="ARBA" id="ARBA00007931"/>
    </source>
</evidence>
<evidence type="ECO:0000256" key="11">
    <source>
        <dbReference type="ARBA" id="ARBA00023136"/>
    </source>
</evidence>
<dbReference type="Proteomes" id="UP000317835">
    <property type="component" value="Chromosome"/>
</dbReference>
<comment type="similarity">
    <text evidence="3">Belongs to the peptidase M50B family.</text>
</comment>
<keyword evidence="8" id="KW-0862">Zinc</keyword>
<dbReference type="CDD" id="cd05709">
    <property type="entry name" value="S2P-M50"/>
    <property type="match status" value="1"/>
</dbReference>